<evidence type="ECO:0000313" key="2">
    <source>
        <dbReference type="EMBL" id="HIT46470.1"/>
    </source>
</evidence>
<feature type="transmembrane region" description="Helical" evidence="1">
    <location>
        <begin position="232"/>
        <end position="253"/>
    </location>
</feature>
<comment type="caution">
    <text evidence="2">The sequence shown here is derived from an EMBL/GenBank/DDBJ whole genome shotgun (WGS) entry which is preliminary data.</text>
</comment>
<reference evidence="2" key="1">
    <citation type="submission" date="2020-10" db="EMBL/GenBank/DDBJ databases">
        <authorList>
            <person name="Gilroy R."/>
        </authorList>
    </citation>
    <scope>NUCLEOTIDE SEQUENCE</scope>
    <source>
        <strain evidence="2">ChiHecec2B26-709</strain>
    </source>
</reference>
<organism evidence="2 3">
    <name type="scientific">Candidatus Cryptobacteroides merdipullorum</name>
    <dbReference type="NCBI Taxonomy" id="2840771"/>
    <lineage>
        <taxon>Bacteria</taxon>
        <taxon>Pseudomonadati</taxon>
        <taxon>Bacteroidota</taxon>
        <taxon>Bacteroidia</taxon>
        <taxon>Bacteroidales</taxon>
        <taxon>Candidatus Cryptobacteroides</taxon>
    </lineage>
</organism>
<feature type="transmembrane region" description="Helical" evidence="1">
    <location>
        <begin position="200"/>
        <end position="220"/>
    </location>
</feature>
<evidence type="ECO:0008006" key="4">
    <source>
        <dbReference type="Google" id="ProtNLM"/>
    </source>
</evidence>
<feature type="transmembrane region" description="Helical" evidence="1">
    <location>
        <begin position="65"/>
        <end position="86"/>
    </location>
</feature>
<feature type="transmembrane region" description="Helical" evidence="1">
    <location>
        <begin position="370"/>
        <end position="391"/>
    </location>
</feature>
<dbReference type="SUPFAM" id="SSF69593">
    <property type="entry name" value="Glycerol-3-phosphate (1)-acyltransferase"/>
    <property type="match status" value="1"/>
</dbReference>
<feature type="transmembrane region" description="Helical" evidence="1">
    <location>
        <begin position="469"/>
        <end position="489"/>
    </location>
</feature>
<keyword evidence="1" id="KW-1133">Transmembrane helix</keyword>
<keyword evidence="1" id="KW-0812">Transmembrane</keyword>
<feature type="transmembrane region" description="Helical" evidence="1">
    <location>
        <begin position="286"/>
        <end position="306"/>
    </location>
</feature>
<evidence type="ECO:0000313" key="3">
    <source>
        <dbReference type="Proteomes" id="UP000886881"/>
    </source>
</evidence>
<proteinExistence type="predicted"/>
<dbReference type="CDD" id="cd07989">
    <property type="entry name" value="LPLAT_AGPAT-like"/>
    <property type="match status" value="1"/>
</dbReference>
<name>A0A9D1GLQ5_9BACT</name>
<sequence length="661" mass="75115">MPKYSWNLLNGLYRIDFFNLLLCMAVGHIIIGNPFFGATVYLFADIIKAYYLCNLAKLRHAGGEHYLSDLVVALIFLVGISAAFIYPLTAGELKSNYVSLFALCVVMRDYFGTVPLLPETPRHGVKYYLSTLFVHACFDAGCGVLLWNRTSPEEFFGLMAVLVLSGLHRLAAPERRIPVDSRAIENKYEMIASYKLFSDMNLYSAIAINLGIMVYFFYVLVPLRSVFSWEPYATMAVWLLLVFAILAVAGLVVRRRWKGVALAEFIAGALTWLFGMIMMFNGGTVLARLIWTVVWGVGMALMSSAIRKFYFDFEAVGSIMGEGYDREELKISNTIVSTTASIASSAIMLLVMFLWTFVVPLIPDDGFPRVYNVLVMQLPAAFMLVAVVMALKQPLDRRNREKLMLFIGERSKNENVRESLQRMFVRKYRMRFGIKIICTLARPFLRLKVTGTEHLRKKDYPSVFVSNHNFIYGPIAAVIYLPTYFRPWIHNVMLERETAAREIARPFGVVIRIFGRRLGGAIIRFGARLTCWALNSFNPIPVVRGASRDVMTTFERSIQALEEGDNILIFPEKPKHMVNPDGAAGEDVLRTFYTGFAHIAKMYYDRTGKALLFYPLYSDMDERAFRIGEPVAYDPALEPHEGKRRLAEQLQQRVAELSEKD</sequence>
<feature type="transmembrane region" description="Helical" evidence="1">
    <location>
        <begin position="335"/>
        <end position="358"/>
    </location>
</feature>
<accession>A0A9D1GLQ5</accession>
<dbReference type="EMBL" id="DVLC01000025">
    <property type="protein sequence ID" value="HIT46470.1"/>
    <property type="molecule type" value="Genomic_DNA"/>
</dbReference>
<evidence type="ECO:0000256" key="1">
    <source>
        <dbReference type="SAM" id="Phobius"/>
    </source>
</evidence>
<dbReference type="AlphaFoldDB" id="A0A9D1GLQ5"/>
<dbReference type="Proteomes" id="UP000886881">
    <property type="component" value="Unassembled WGS sequence"/>
</dbReference>
<reference evidence="2" key="2">
    <citation type="journal article" date="2021" name="PeerJ">
        <title>Extensive microbial diversity within the chicken gut microbiome revealed by metagenomics and culture.</title>
        <authorList>
            <person name="Gilroy R."/>
            <person name="Ravi A."/>
            <person name="Getino M."/>
            <person name="Pursley I."/>
            <person name="Horton D.L."/>
            <person name="Alikhan N.F."/>
            <person name="Baker D."/>
            <person name="Gharbi K."/>
            <person name="Hall N."/>
            <person name="Watson M."/>
            <person name="Adriaenssens E.M."/>
            <person name="Foster-Nyarko E."/>
            <person name="Jarju S."/>
            <person name="Secka A."/>
            <person name="Antonio M."/>
            <person name="Oren A."/>
            <person name="Chaudhuri R.R."/>
            <person name="La Ragione R."/>
            <person name="Hildebrand F."/>
            <person name="Pallen M.J."/>
        </authorList>
    </citation>
    <scope>NUCLEOTIDE SEQUENCE</scope>
    <source>
        <strain evidence="2">ChiHecec2B26-709</strain>
    </source>
</reference>
<keyword evidence="1" id="KW-0472">Membrane</keyword>
<feature type="transmembrane region" description="Helical" evidence="1">
    <location>
        <begin position="260"/>
        <end position="280"/>
    </location>
</feature>
<feature type="transmembrane region" description="Helical" evidence="1">
    <location>
        <begin position="17"/>
        <end position="44"/>
    </location>
</feature>
<protein>
    <recommendedName>
        <fullName evidence="4">Phospholipid/glycerol acyltransferase domain-containing protein</fullName>
    </recommendedName>
</protein>
<gene>
    <name evidence="2" type="ORF">IAC35_01275</name>
</gene>